<dbReference type="PROSITE" id="PS50097">
    <property type="entry name" value="BTB"/>
    <property type="match status" value="1"/>
</dbReference>
<dbReference type="InterPro" id="IPR000210">
    <property type="entry name" value="BTB/POZ_dom"/>
</dbReference>
<feature type="domain" description="BTB" evidence="1">
    <location>
        <begin position="17"/>
        <end position="91"/>
    </location>
</feature>
<comment type="caution">
    <text evidence="2">The sequence shown here is derived from an EMBL/GenBank/DDBJ whole genome shotgun (WGS) entry which is preliminary data.</text>
</comment>
<reference evidence="2" key="1">
    <citation type="submission" date="2023-03" db="EMBL/GenBank/DDBJ databases">
        <title>Massive genome expansion in bonnet fungi (Mycena s.s.) driven by repeated elements and novel gene families across ecological guilds.</title>
        <authorList>
            <consortium name="Lawrence Berkeley National Laboratory"/>
            <person name="Harder C.B."/>
            <person name="Miyauchi S."/>
            <person name="Viragh M."/>
            <person name="Kuo A."/>
            <person name="Thoen E."/>
            <person name="Andreopoulos B."/>
            <person name="Lu D."/>
            <person name="Skrede I."/>
            <person name="Drula E."/>
            <person name="Henrissat B."/>
            <person name="Morin E."/>
            <person name="Kohler A."/>
            <person name="Barry K."/>
            <person name="LaButti K."/>
            <person name="Morin E."/>
            <person name="Salamov A."/>
            <person name="Lipzen A."/>
            <person name="Mereny Z."/>
            <person name="Hegedus B."/>
            <person name="Baldrian P."/>
            <person name="Stursova M."/>
            <person name="Weitz H."/>
            <person name="Taylor A."/>
            <person name="Grigoriev I.V."/>
            <person name="Nagy L.G."/>
            <person name="Martin F."/>
            <person name="Kauserud H."/>
        </authorList>
    </citation>
    <scope>NUCLEOTIDE SEQUENCE</scope>
    <source>
        <strain evidence="2">CBHHK182m</strain>
    </source>
</reference>
<dbReference type="Proteomes" id="UP001215598">
    <property type="component" value="Unassembled WGS sequence"/>
</dbReference>
<evidence type="ECO:0000313" key="3">
    <source>
        <dbReference type="Proteomes" id="UP001215598"/>
    </source>
</evidence>
<name>A0AAD7H8R1_9AGAR</name>
<dbReference type="Pfam" id="PF00651">
    <property type="entry name" value="BTB"/>
    <property type="match status" value="1"/>
</dbReference>
<dbReference type="AlphaFoldDB" id="A0AAD7H8R1"/>
<keyword evidence="3" id="KW-1185">Reference proteome</keyword>
<accession>A0AAD7H8R1</accession>
<evidence type="ECO:0000313" key="2">
    <source>
        <dbReference type="EMBL" id="KAJ7715208.1"/>
    </source>
</evidence>
<organism evidence="2 3">
    <name type="scientific">Mycena metata</name>
    <dbReference type="NCBI Taxonomy" id="1033252"/>
    <lineage>
        <taxon>Eukaryota</taxon>
        <taxon>Fungi</taxon>
        <taxon>Dikarya</taxon>
        <taxon>Basidiomycota</taxon>
        <taxon>Agaricomycotina</taxon>
        <taxon>Agaricomycetes</taxon>
        <taxon>Agaricomycetidae</taxon>
        <taxon>Agaricales</taxon>
        <taxon>Marasmiineae</taxon>
        <taxon>Mycenaceae</taxon>
        <taxon>Mycena</taxon>
    </lineage>
</organism>
<evidence type="ECO:0000259" key="1">
    <source>
        <dbReference type="PROSITE" id="PS50097"/>
    </source>
</evidence>
<gene>
    <name evidence="2" type="ORF">B0H16DRAFT_1742183</name>
</gene>
<dbReference type="EMBL" id="JARKIB010000313">
    <property type="protein sequence ID" value="KAJ7715208.1"/>
    <property type="molecule type" value="Genomic_DNA"/>
</dbReference>
<proteinExistence type="predicted"/>
<protein>
    <recommendedName>
        <fullName evidence="1">BTB domain-containing protein</fullName>
    </recommendedName>
</protein>
<dbReference type="InterPro" id="IPR011333">
    <property type="entry name" value="SKP1/BTB/POZ_sf"/>
</dbReference>
<dbReference type="SMART" id="SM00225">
    <property type="entry name" value="BTB"/>
    <property type="match status" value="1"/>
</dbReference>
<dbReference type="CDD" id="cd18186">
    <property type="entry name" value="BTB_POZ_ZBTB_KLHL-like"/>
    <property type="match status" value="1"/>
</dbReference>
<dbReference type="SUPFAM" id="SSF54695">
    <property type="entry name" value="POZ domain"/>
    <property type="match status" value="1"/>
</dbReference>
<dbReference type="Gene3D" id="3.30.710.10">
    <property type="entry name" value="Potassium Channel Kv1.1, Chain A"/>
    <property type="match status" value="1"/>
</dbReference>
<sequence>MAGNVSLQKAEELWFSPDIVILRADTRIFRVFAAILKAQSSVFADMFTLPDPPSAEMEAIDGFPVVELHDKPEDVEVFLKAIFDSSFFMPLPAEIEYSHALGILRLAHKYDVPYLRRRALEHLNPHLPTNLTAYDDRKGNNMVSFSARRVSRALATIPTATEVGALWLLPVAYYDLCKQSAEQLIFNASWKDFGEKIQRACLIGHSAQRNHFHKICRFLSVVKTTGGSCADPTKCNELCHRYSLNPGLWGFSANPLAVWGEGIWRNLADGGMCDGCVVENKALHAAARQEFWDQLPQMFGLPGWAELEEMKRVALSVR</sequence>